<evidence type="ECO:0000256" key="2">
    <source>
        <dbReference type="ARBA" id="ARBA00022692"/>
    </source>
</evidence>
<dbReference type="AlphaFoldDB" id="A0A5N5JKC5"/>
<dbReference type="EMBL" id="VFJC01000030">
    <property type="protein sequence ID" value="KAB5517963.1"/>
    <property type="molecule type" value="Genomic_DNA"/>
</dbReference>
<accession>A0A5N5JKC5</accession>
<keyword evidence="8" id="KW-1185">Reference proteome</keyword>
<dbReference type="Gene3D" id="2.60.120.260">
    <property type="entry name" value="Galactose-binding domain-like"/>
    <property type="match status" value="1"/>
</dbReference>
<dbReference type="GO" id="GO:0005637">
    <property type="term" value="C:nuclear inner membrane"/>
    <property type="evidence" value="ECO:0007669"/>
    <property type="project" value="UniProtKB-SubCell"/>
</dbReference>
<name>A0A5N5JKC5_PANHP</name>
<comment type="subcellular location">
    <subcellularLocation>
        <location evidence="1">Nucleus inner membrane</location>
    </subcellularLocation>
</comment>
<dbReference type="InterPro" id="IPR045119">
    <property type="entry name" value="SUN1-5"/>
</dbReference>
<feature type="transmembrane region" description="Helical" evidence="5">
    <location>
        <begin position="20"/>
        <end position="42"/>
    </location>
</feature>
<dbReference type="PROSITE" id="PS51469">
    <property type="entry name" value="SUN"/>
    <property type="match status" value="1"/>
</dbReference>
<keyword evidence="4 5" id="KW-0472">Membrane</keyword>
<evidence type="ECO:0000256" key="5">
    <source>
        <dbReference type="SAM" id="Phobius"/>
    </source>
</evidence>
<dbReference type="GO" id="GO:0034993">
    <property type="term" value="C:meiotic nuclear membrane microtubule tethering complex"/>
    <property type="evidence" value="ECO:0007669"/>
    <property type="project" value="TreeGrafter"/>
</dbReference>
<evidence type="ECO:0000256" key="4">
    <source>
        <dbReference type="ARBA" id="ARBA00023136"/>
    </source>
</evidence>
<organism evidence="7 8">
    <name type="scientific">Pangasianodon hypophthalmus</name>
    <name type="common">Striped catfish</name>
    <name type="synonym">Helicophagus hypophthalmus</name>
    <dbReference type="NCBI Taxonomy" id="310915"/>
    <lineage>
        <taxon>Eukaryota</taxon>
        <taxon>Metazoa</taxon>
        <taxon>Chordata</taxon>
        <taxon>Craniata</taxon>
        <taxon>Vertebrata</taxon>
        <taxon>Euteleostomi</taxon>
        <taxon>Actinopterygii</taxon>
        <taxon>Neopterygii</taxon>
        <taxon>Teleostei</taxon>
        <taxon>Ostariophysi</taxon>
        <taxon>Siluriformes</taxon>
        <taxon>Pangasiidae</taxon>
        <taxon>Pangasianodon</taxon>
    </lineage>
</organism>
<keyword evidence="2 5" id="KW-0812">Transmembrane</keyword>
<comment type="caution">
    <text evidence="7">The sequence shown here is derived from an EMBL/GenBank/DDBJ whole genome shotgun (WGS) entry which is preliminary data.</text>
</comment>
<dbReference type="InterPro" id="IPR012919">
    <property type="entry name" value="SUN_dom"/>
</dbReference>
<proteinExistence type="predicted"/>
<feature type="domain" description="SUN" evidence="6">
    <location>
        <begin position="107"/>
        <end position="236"/>
    </location>
</feature>
<dbReference type="Proteomes" id="UP000327468">
    <property type="component" value="Chromosome 29"/>
</dbReference>
<evidence type="ECO:0000256" key="1">
    <source>
        <dbReference type="ARBA" id="ARBA00004540"/>
    </source>
</evidence>
<dbReference type="PANTHER" id="PTHR12911:SF22">
    <property type="entry name" value="SUN DOMAIN-CONTAINING PROTEIN 2"/>
    <property type="match status" value="1"/>
</dbReference>
<gene>
    <name evidence="7" type="ORF">PHYPO_G00173600</name>
</gene>
<reference evidence="7 8" key="1">
    <citation type="submission" date="2019-06" db="EMBL/GenBank/DDBJ databases">
        <title>A chromosome-scale genome assembly of the striped catfish, Pangasianodon hypophthalmus.</title>
        <authorList>
            <person name="Wen M."/>
            <person name="Zahm M."/>
            <person name="Roques C."/>
            <person name="Cabau C."/>
            <person name="Klopp C."/>
            <person name="Donnadieu C."/>
            <person name="Jouanno E."/>
            <person name="Avarre J.-C."/>
            <person name="Campet M."/>
            <person name="Ha T.T.T."/>
            <person name="Dugue R."/>
            <person name="Lampietro C."/>
            <person name="Louis A."/>
            <person name="Herpin A."/>
            <person name="Echchiki A."/>
            <person name="Berthelot C."/>
            <person name="Parey E."/>
            <person name="Roest-Crollius H."/>
            <person name="Braasch I."/>
            <person name="Postlethwait J."/>
            <person name="Bobe J."/>
            <person name="Montfort J."/>
            <person name="Bouchez O."/>
            <person name="Begum T."/>
            <person name="Schartl M."/>
            <person name="Guiguen Y."/>
        </authorList>
    </citation>
    <scope>NUCLEOTIDE SEQUENCE [LARGE SCALE GENOMIC DNA]</scope>
    <source>
        <strain evidence="7 8">Indonesia</strain>
        <tissue evidence="7">Blood</tissue>
    </source>
</reference>
<evidence type="ECO:0000259" key="6">
    <source>
        <dbReference type="PROSITE" id="PS51469"/>
    </source>
</evidence>
<evidence type="ECO:0000256" key="3">
    <source>
        <dbReference type="ARBA" id="ARBA00022989"/>
    </source>
</evidence>
<sequence>MLTSETPPQHDSPPCRCCLVVRTAVPLPLLLLLLGFGVWFCYTSVTKWPVQPAVHLTQDTHTRDHAALFKEIDLLKQVIMQQRLEKVEIEEIVRRALSRHRADDIGMADYALESLGAAVVASTATHKTRYCKLFRISMWCRNNGPETVIQPEVYPGKCWGFKGSQGHLVISLSYPVHITHVTLEHLPRVLSPTGHIRSAPRDFAVYGMVNEKEEGNLLEYSPMTRDGDPIQTFELP</sequence>
<dbReference type="PANTHER" id="PTHR12911">
    <property type="entry name" value="SAD1/UNC-84-LIKE PROTEIN-RELATED"/>
    <property type="match status" value="1"/>
</dbReference>
<evidence type="ECO:0000313" key="7">
    <source>
        <dbReference type="EMBL" id="KAB5517963.1"/>
    </source>
</evidence>
<dbReference type="GO" id="GO:0043495">
    <property type="term" value="F:protein-membrane adaptor activity"/>
    <property type="evidence" value="ECO:0007669"/>
    <property type="project" value="TreeGrafter"/>
</dbReference>
<evidence type="ECO:0000313" key="8">
    <source>
        <dbReference type="Proteomes" id="UP000327468"/>
    </source>
</evidence>
<protein>
    <recommendedName>
        <fullName evidence="6">SUN domain-containing protein</fullName>
    </recommendedName>
</protein>
<keyword evidence="3 5" id="KW-1133">Transmembrane helix</keyword>
<dbReference type="Pfam" id="PF07738">
    <property type="entry name" value="Sad1_UNC"/>
    <property type="match status" value="1"/>
</dbReference>